<organism evidence="2 3">
    <name type="scientific">Eumeta variegata</name>
    <name type="common">Bagworm moth</name>
    <name type="synonym">Eumeta japonica</name>
    <dbReference type="NCBI Taxonomy" id="151549"/>
    <lineage>
        <taxon>Eukaryota</taxon>
        <taxon>Metazoa</taxon>
        <taxon>Ecdysozoa</taxon>
        <taxon>Arthropoda</taxon>
        <taxon>Hexapoda</taxon>
        <taxon>Insecta</taxon>
        <taxon>Pterygota</taxon>
        <taxon>Neoptera</taxon>
        <taxon>Endopterygota</taxon>
        <taxon>Lepidoptera</taxon>
        <taxon>Glossata</taxon>
        <taxon>Ditrysia</taxon>
        <taxon>Tineoidea</taxon>
        <taxon>Psychidae</taxon>
        <taxon>Oiketicinae</taxon>
        <taxon>Eumeta</taxon>
    </lineage>
</organism>
<feature type="region of interest" description="Disordered" evidence="1">
    <location>
        <begin position="67"/>
        <end position="86"/>
    </location>
</feature>
<name>A0A4C1VPK4_EUMVA</name>
<evidence type="ECO:0000313" key="3">
    <source>
        <dbReference type="Proteomes" id="UP000299102"/>
    </source>
</evidence>
<sequence length="171" mass="18671">MLESICAPVAESAPVTRHRGGRPLRYVNATLGRGHNYPRHYFRAASPFGPADSGHEFEITADKRAYEPPESGWSLPPMDTGKPRGAASTLPASWIRIWRKDESGDVKKSALPELTHSEQNAKKGGFYLTPISCEDVARAGAERRPAANHARAPGPAIHWMTSHDDEAATCM</sequence>
<comment type="caution">
    <text evidence="2">The sequence shown here is derived from an EMBL/GenBank/DDBJ whole genome shotgun (WGS) entry which is preliminary data.</text>
</comment>
<accession>A0A4C1VPK4</accession>
<dbReference type="EMBL" id="BGZK01000392">
    <property type="protein sequence ID" value="GBP41048.1"/>
    <property type="molecule type" value="Genomic_DNA"/>
</dbReference>
<proteinExistence type="predicted"/>
<keyword evidence="3" id="KW-1185">Reference proteome</keyword>
<evidence type="ECO:0000256" key="1">
    <source>
        <dbReference type="SAM" id="MobiDB-lite"/>
    </source>
</evidence>
<evidence type="ECO:0000313" key="2">
    <source>
        <dbReference type="EMBL" id="GBP41048.1"/>
    </source>
</evidence>
<gene>
    <name evidence="2" type="ORF">EVAR_32869_1</name>
</gene>
<dbReference type="AlphaFoldDB" id="A0A4C1VPK4"/>
<protein>
    <submittedName>
        <fullName evidence="2">Uncharacterized protein</fullName>
    </submittedName>
</protein>
<reference evidence="2 3" key="1">
    <citation type="journal article" date="2019" name="Commun. Biol.">
        <title>The bagworm genome reveals a unique fibroin gene that provides high tensile strength.</title>
        <authorList>
            <person name="Kono N."/>
            <person name="Nakamura H."/>
            <person name="Ohtoshi R."/>
            <person name="Tomita M."/>
            <person name="Numata K."/>
            <person name="Arakawa K."/>
        </authorList>
    </citation>
    <scope>NUCLEOTIDE SEQUENCE [LARGE SCALE GENOMIC DNA]</scope>
</reference>
<dbReference type="Proteomes" id="UP000299102">
    <property type="component" value="Unassembled WGS sequence"/>
</dbReference>